<sequence>SGQTQEELRRRLINPHIQAQDTEPKKPPVINARTATEMHDSYTSNVIITAVMAI</sequence>
<gene>
    <name evidence="2" type="primary">ORF16654</name>
</gene>
<dbReference type="EMBL" id="HACG01005539">
    <property type="protein sequence ID" value="CEK52404.1"/>
    <property type="molecule type" value="Transcribed_RNA"/>
</dbReference>
<evidence type="ECO:0000256" key="1">
    <source>
        <dbReference type="SAM" id="MobiDB-lite"/>
    </source>
</evidence>
<organism evidence="2">
    <name type="scientific">Arion vulgaris</name>
    <dbReference type="NCBI Taxonomy" id="1028688"/>
    <lineage>
        <taxon>Eukaryota</taxon>
        <taxon>Metazoa</taxon>
        <taxon>Spiralia</taxon>
        <taxon>Lophotrochozoa</taxon>
        <taxon>Mollusca</taxon>
        <taxon>Gastropoda</taxon>
        <taxon>Heterobranchia</taxon>
        <taxon>Euthyneura</taxon>
        <taxon>Panpulmonata</taxon>
        <taxon>Eupulmonata</taxon>
        <taxon>Stylommatophora</taxon>
        <taxon>Helicina</taxon>
        <taxon>Arionoidea</taxon>
        <taxon>Arionidae</taxon>
        <taxon>Arion</taxon>
    </lineage>
</organism>
<dbReference type="AlphaFoldDB" id="A0A0B6Y8D9"/>
<feature type="compositionally biased region" description="Basic and acidic residues" evidence="1">
    <location>
        <begin position="1"/>
        <end position="10"/>
    </location>
</feature>
<feature type="non-terminal residue" evidence="2">
    <location>
        <position position="1"/>
    </location>
</feature>
<protein>
    <submittedName>
        <fullName evidence="2">Uncharacterized protein</fullName>
    </submittedName>
</protein>
<evidence type="ECO:0000313" key="2">
    <source>
        <dbReference type="EMBL" id="CEK52404.1"/>
    </source>
</evidence>
<feature type="region of interest" description="Disordered" evidence="1">
    <location>
        <begin position="1"/>
        <end position="27"/>
    </location>
</feature>
<accession>A0A0B6Y8D9</accession>
<reference evidence="2" key="1">
    <citation type="submission" date="2014-12" db="EMBL/GenBank/DDBJ databases">
        <title>Insight into the proteome of Arion vulgaris.</title>
        <authorList>
            <person name="Aradska J."/>
            <person name="Bulat T."/>
            <person name="Smidak R."/>
            <person name="Sarate P."/>
            <person name="Gangsoo J."/>
            <person name="Sialana F."/>
            <person name="Bilban M."/>
            <person name="Lubec G."/>
        </authorList>
    </citation>
    <scope>NUCLEOTIDE SEQUENCE</scope>
    <source>
        <tissue evidence="2">Skin</tissue>
    </source>
</reference>
<name>A0A0B6Y8D9_9EUPU</name>
<proteinExistence type="predicted"/>